<keyword evidence="6" id="KW-1185">Reference proteome</keyword>
<proteinExistence type="predicted"/>
<comment type="caution">
    <text evidence="5">The sequence shown here is derived from an EMBL/GenBank/DDBJ whole genome shotgun (WGS) entry which is preliminary data.</text>
</comment>
<keyword evidence="2" id="KW-0804">Transcription</keyword>
<dbReference type="InterPro" id="IPR041916">
    <property type="entry name" value="Anti_sigma_zinc_sf"/>
</dbReference>
<feature type="domain" description="Putative zinc-finger" evidence="4">
    <location>
        <begin position="20"/>
        <end position="50"/>
    </location>
</feature>
<organism evidence="5 6">
    <name type="scientific">Actinomycetospora chlora</name>
    <dbReference type="NCBI Taxonomy" id="663608"/>
    <lineage>
        <taxon>Bacteria</taxon>
        <taxon>Bacillati</taxon>
        <taxon>Actinomycetota</taxon>
        <taxon>Actinomycetes</taxon>
        <taxon>Pseudonocardiales</taxon>
        <taxon>Pseudonocardiaceae</taxon>
        <taxon>Actinomycetospora</taxon>
    </lineage>
</organism>
<protein>
    <recommendedName>
        <fullName evidence="4">Putative zinc-finger domain-containing protein</fullName>
    </recommendedName>
</protein>
<accession>A0ABP9BTR7</accession>
<dbReference type="InterPro" id="IPR027383">
    <property type="entry name" value="Znf_put"/>
</dbReference>
<keyword evidence="3" id="KW-0812">Transmembrane</keyword>
<keyword evidence="3" id="KW-0472">Membrane</keyword>
<keyword evidence="1" id="KW-0805">Transcription regulation</keyword>
<evidence type="ECO:0000259" key="4">
    <source>
        <dbReference type="Pfam" id="PF13490"/>
    </source>
</evidence>
<dbReference type="EMBL" id="BAABHO010000033">
    <property type="protein sequence ID" value="GAA4798532.1"/>
    <property type="molecule type" value="Genomic_DNA"/>
</dbReference>
<keyword evidence="3" id="KW-1133">Transmembrane helix</keyword>
<reference evidence="6" key="1">
    <citation type="journal article" date="2019" name="Int. J. Syst. Evol. Microbiol.">
        <title>The Global Catalogue of Microorganisms (GCM) 10K type strain sequencing project: providing services to taxonomists for standard genome sequencing and annotation.</title>
        <authorList>
            <consortium name="The Broad Institute Genomics Platform"/>
            <consortium name="The Broad Institute Genome Sequencing Center for Infectious Disease"/>
            <person name="Wu L."/>
            <person name="Ma J."/>
        </authorList>
    </citation>
    <scope>NUCLEOTIDE SEQUENCE [LARGE SCALE GENOMIC DNA]</scope>
    <source>
        <strain evidence="6">JCM 17979</strain>
    </source>
</reference>
<evidence type="ECO:0000313" key="5">
    <source>
        <dbReference type="EMBL" id="GAA4798532.1"/>
    </source>
</evidence>
<sequence>MIGSGSGRWSWRTDAGHLALDAVVAFVDGELPPGPAQRAAAHVDHCLSCAAEVAAQRQARRRVRGAAGPAMPSSLYATLCSIPDAAPLPGLPAGLAAGPGGEIVAPAEEPRGRRRGRRRTLGVPVALSSGVVVGPAVLAALTGPVVAAGTPAPTAPTAPPGSAVPVVARTLPAVAAADLSLREATPEPGLRGPGAP</sequence>
<evidence type="ECO:0000256" key="2">
    <source>
        <dbReference type="ARBA" id="ARBA00023163"/>
    </source>
</evidence>
<dbReference type="Gene3D" id="1.10.10.1320">
    <property type="entry name" value="Anti-sigma factor, zinc-finger domain"/>
    <property type="match status" value="1"/>
</dbReference>
<dbReference type="Proteomes" id="UP001500928">
    <property type="component" value="Unassembled WGS sequence"/>
</dbReference>
<evidence type="ECO:0000313" key="6">
    <source>
        <dbReference type="Proteomes" id="UP001500928"/>
    </source>
</evidence>
<gene>
    <name evidence="5" type="ORF">GCM10023200_38870</name>
</gene>
<dbReference type="RefSeq" id="WP_345418850.1">
    <property type="nucleotide sequence ID" value="NZ_BAABHO010000033.1"/>
</dbReference>
<name>A0ABP9BTR7_9PSEU</name>
<feature type="transmembrane region" description="Helical" evidence="3">
    <location>
        <begin position="121"/>
        <end position="141"/>
    </location>
</feature>
<dbReference type="Pfam" id="PF13490">
    <property type="entry name" value="zf-HC2"/>
    <property type="match status" value="1"/>
</dbReference>
<evidence type="ECO:0000256" key="3">
    <source>
        <dbReference type="SAM" id="Phobius"/>
    </source>
</evidence>
<evidence type="ECO:0000256" key="1">
    <source>
        <dbReference type="ARBA" id="ARBA00023015"/>
    </source>
</evidence>